<comment type="caution">
    <text evidence="1">The sequence shown here is derived from an EMBL/GenBank/DDBJ whole genome shotgun (WGS) entry which is preliminary data.</text>
</comment>
<dbReference type="InterPro" id="IPR005500">
    <property type="entry name" value="DUF309"/>
</dbReference>
<dbReference type="InterPro" id="IPR023203">
    <property type="entry name" value="TTHA0068_sf"/>
</dbReference>
<dbReference type="SUPFAM" id="SSF140663">
    <property type="entry name" value="TTHA0068-like"/>
    <property type="match status" value="1"/>
</dbReference>
<evidence type="ECO:0000313" key="2">
    <source>
        <dbReference type="Proteomes" id="UP000646844"/>
    </source>
</evidence>
<dbReference type="GeneID" id="32220042"/>
<evidence type="ECO:0000313" key="1">
    <source>
        <dbReference type="EMBL" id="HII73598.1"/>
    </source>
</evidence>
<dbReference type="OMA" id="CRFWEAH"/>
<protein>
    <submittedName>
        <fullName evidence="1">DUF309 domain-containing protein</fullName>
    </submittedName>
</protein>
<dbReference type="Proteomes" id="UP000646844">
    <property type="component" value="Unassembled WGS sequence"/>
</dbReference>
<dbReference type="Gene3D" id="1.10.3450.10">
    <property type="entry name" value="TTHA0068-like"/>
    <property type="match status" value="1"/>
</dbReference>
<name>A0A832TIY1_9CREN</name>
<dbReference type="EMBL" id="DUJO01000019">
    <property type="protein sequence ID" value="HII73598.1"/>
    <property type="molecule type" value="Genomic_DNA"/>
</dbReference>
<dbReference type="RefSeq" id="WP_010979562.1">
    <property type="nucleotide sequence ID" value="NZ_BAABQO010000003.1"/>
</dbReference>
<sequence>MKRVIYFYPKDCCDYTIKDKLRQMGINVIDVRICKYVEIDFYEDEKIISVLGKPLFTNEKLPFEKLFFNGRFWESHEILEEKWRVEKDEKKKKYLQALILISASMIKYCKGQKEISDSLLDRALSLISELPEELLPFFYISFCLDT</sequence>
<reference evidence="1" key="1">
    <citation type="journal article" date="2020" name="bioRxiv">
        <title>A rank-normalized archaeal taxonomy based on genome phylogeny resolves widespread incomplete and uneven classifications.</title>
        <authorList>
            <person name="Rinke C."/>
            <person name="Chuvochina M."/>
            <person name="Mussig A.J."/>
            <person name="Chaumeil P.-A."/>
            <person name="Waite D.W."/>
            <person name="Whitman W.B."/>
            <person name="Parks D.H."/>
            <person name="Hugenholtz P."/>
        </authorList>
    </citation>
    <scope>NUCLEOTIDE SEQUENCE</scope>
    <source>
        <strain evidence="1">UBA8838</strain>
    </source>
</reference>
<proteinExistence type="predicted"/>
<organism evidence="1 2">
    <name type="scientific">Sulfurisphaera tokodaii</name>
    <dbReference type="NCBI Taxonomy" id="111955"/>
    <lineage>
        <taxon>Archaea</taxon>
        <taxon>Thermoproteota</taxon>
        <taxon>Thermoprotei</taxon>
        <taxon>Sulfolobales</taxon>
        <taxon>Sulfolobaceae</taxon>
        <taxon>Sulfurisphaera</taxon>
    </lineage>
</organism>
<accession>A0A832TIY1</accession>
<dbReference type="Pfam" id="PF03745">
    <property type="entry name" value="DUF309"/>
    <property type="match status" value="1"/>
</dbReference>
<dbReference type="AlphaFoldDB" id="A0A832TIY1"/>
<gene>
    <name evidence="1" type="ORF">HA332_04280</name>
</gene>